<feature type="non-terminal residue" evidence="3">
    <location>
        <position position="1"/>
    </location>
</feature>
<dbReference type="EMBL" id="LAZR01047207">
    <property type="protein sequence ID" value="KKK94759.1"/>
    <property type="molecule type" value="Genomic_DNA"/>
</dbReference>
<feature type="compositionally biased region" description="Polar residues" evidence="1">
    <location>
        <begin position="1"/>
        <end position="24"/>
    </location>
</feature>
<reference evidence="3" key="1">
    <citation type="journal article" date="2015" name="Nature">
        <title>Complex archaea that bridge the gap between prokaryotes and eukaryotes.</title>
        <authorList>
            <person name="Spang A."/>
            <person name="Saw J.H."/>
            <person name="Jorgensen S.L."/>
            <person name="Zaremba-Niedzwiedzka K."/>
            <person name="Martijn J."/>
            <person name="Lind A.E."/>
            <person name="van Eijk R."/>
            <person name="Schleper C."/>
            <person name="Guy L."/>
            <person name="Ettema T.J."/>
        </authorList>
    </citation>
    <scope>NUCLEOTIDE SEQUENCE</scope>
</reference>
<name>A0A0F9BWE7_9ZZZZ</name>
<feature type="domain" description="DUF4055" evidence="2">
    <location>
        <begin position="251"/>
        <end position="392"/>
    </location>
</feature>
<comment type="caution">
    <text evidence="3">The sequence shown here is derived from an EMBL/GenBank/DDBJ whole genome shotgun (WGS) entry which is preliminary data.</text>
</comment>
<evidence type="ECO:0000256" key="1">
    <source>
        <dbReference type="SAM" id="MobiDB-lite"/>
    </source>
</evidence>
<dbReference type="InterPro" id="IPR025129">
    <property type="entry name" value="DUF4055"/>
</dbReference>
<feature type="non-terminal residue" evidence="3">
    <location>
        <position position="441"/>
    </location>
</feature>
<proteinExistence type="predicted"/>
<accession>A0A0F9BWE7</accession>
<organism evidence="3">
    <name type="scientific">marine sediment metagenome</name>
    <dbReference type="NCBI Taxonomy" id="412755"/>
    <lineage>
        <taxon>unclassified sequences</taxon>
        <taxon>metagenomes</taxon>
        <taxon>ecological metagenomes</taxon>
    </lineage>
</organism>
<gene>
    <name evidence="3" type="ORF">LCGC14_2679630</name>
</gene>
<dbReference type="Pfam" id="PF13264">
    <property type="entry name" value="DUF4055"/>
    <property type="match status" value="1"/>
</dbReference>
<feature type="region of interest" description="Disordered" evidence="1">
    <location>
        <begin position="1"/>
        <end position="48"/>
    </location>
</feature>
<dbReference type="AlphaFoldDB" id="A0A0F9BWE7"/>
<evidence type="ECO:0000313" key="3">
    <source>
        <dbReference type="EMBL" id="KKK94759.1"/>
    </source>
</evidence>
<protein>
    <recommendedName>
        <fullName evidence="2">DUF4055 domain-containing protein</fullName>
    </recommendedName>
</protein>
<evidence type="ECO:0000259" key="2">
    <source>
        <dbReference type="Pfam" id="PF13264"/>
    </source>
</evidence>
<sequence length="441" mass="48474">KDPNLPSTRSPASSAQVPQTTLTRDLSDGQEVVTGSGQRYLPRAPGEDEANYNDRLHRSVFFNAFGRTVEGLTGLIFRKDPKLSEDVPEQIVDAWENVDLAGTHGDVFLRDLEADALTVGHAAIFVDFPDVGDEPPNREVEQETVRPYFIPIRKDDIISWRAMIENGRTVLQQIVIEERQDAPVGEFGVAQVVSYRVIWRDDEGVHWKTVRVGKDRSVIPIAQGDYPTQVEIPVSEVPTSGRKSLFVSRPPLVDVAYLNVAHYQMWSDYAWSIHKTNVPIFVVTGESNEDEDGNTVVTILGGNNALWLPDPASKAQYVSHSGDALDSSKTALDDLKSEMGTLGLAMLSPQKRSAETAEAKRLDKSTSDSSLSVSARGLQDAVERAFGFWARYLGMTDKGAGGSIEINRDFEGLLMDAPVMTAYAALVNAGFPERVVLEALQ</sequence>